<dbReference type="AlphaFoldDB" id="A0A7K0BUP3"/>
<keyword evidence="3" id="KW-1185">Reference proteome</keyword>
<gene>
    <name evidence="2" type="ORF">ACRB68_29710</name>
</gene>
<dbReference type="RefSeq" id="WP_153533056.1">
    <property type="nucleotide sequence ID" value="NZ_WEGH01000002.1"/>
</dbReference>
<accession>A0A7K0BUP3</accession>
<reference evidence="2 3" key="1">
    <citation type="submission" date="2019-10" db="EMBL/GenBank/DDBJ databases">
        <title>Actinomadura rubteroloni sp. nov. and Actinomadura macrotermitis sp. nov., isolated from the gut of fungus growing-termite Macrotermes natalensis.</title>
        <authorList>
            <person name="Benndorf R."/>
            <person name="Martin K."/>
            <person name="Kuefner M."/>
            <person name="De Beer W."/>
            <person name="Kaster A.-K."/>
            <person name="Vollmers J."/>
            <person name="Poulsen M."/>
            <person name="Beemelmanns C."/>
        </authorList>
    </citation>
    <scope>NUCLEOTIDE SEQUENCE [LARGE SCALE GENOMIC DNA]</scope>
    <source>
        <strain evidence="2 3">RB68</strain>
    </source>
</reference>
<organism evidence="2 3">
    <name type="scientific">Actinomadura macrotermitis</name>
    <dbReference type="NCBI Taxonomy" id="2585200"/>
    <lineage>
        <taxon>Bacteria</taxon>
        <taxon>Bacillati</taxon>
        <taxon>Actinomycetota</taxon>
        <taxon>Actinomycetes</taxon>
        <taxon>Streptosporangiales</taxon>
        <taxon>Thermomonosporaceae</taxon>
        <taxon>Actinomadura</taxon>
    </lineage>
</organism>
<evidence type="ECO:0000256" key="1">
    <source>
        <dbReference type="SAM" id="MobiDB-lite"/>
    </source>
</evidence>
<feature type="compositionally biased region" description="Basic and acidic residues" evidence="1">
    <location>
        <begin position="1"/>
        <end position="24"/>
    </location>
</feature>
<dbReference type="Proteomes" id="UP000487268">
    <property type="component" value="Unassembled WGS sequence"/>
</dbReference>
<feature type="compositionally biased region" description="Basic residues" evidence="1">
    <location>
        <begin position="35"/>
        <end position="50"/>
    </location>
</feature>
<name>A0A7K0BUP3_9ACTN</name>
<evidence type="ECO:0000313" key="2">
    <source>
        <dbReference type="EMBL" id="MQY04909.1"/>
    </source>
</evidence>
<feature type="region of interest" description="Disordered" evidence="1">
    <location>
        <begin position="1"/>
        <end position="64"/>
    </location>
</feature>
<proteinExistence type="predicted"/>
<dbReference type="EMBL" id="WEGH01000002">
    <property type="protein sequence ID" value="MQY04909.1"/>
    <property type="molecule type" value="Genomic_DNA"/>
</dbReference>
<sequence>MSRRSPQDKKRLSYARDRRDDYGENNKSSRTAIRLNKRFPHRANRHRARQTLHAATGTPDLERADLAENTLGSRRSKVWRKVPDRALGDHVEAILMRRIRTDSNDTTSVPRLASVRAHRSNPSDWTYPGSPLSTGET</sequence>
<comment type="caution">
    <text evidence="2">The sequence shown here is derived from an EMBL/GenBank/DDBJ whole genome shotgun (WGS) entry which is preliminary data.</text>
</comment>
<protein>
    <submittedName>
        <fullName evidence="2">Uncharacterized protein</fullName>
    </submittedName>
</protein>
<evidence type="ECO:0000313" key="3">
    <source>
        <dbReference type="Proteomes" id="UP000487268"/>
    </source>
</evidence>
<dbReference type="OrthoDB" id="8705804at2"/>
<feature type="region of interest" description="Disordered" evidence="1">
    <location>
        <begin position="116"/>
        <end position="137"/>
    </location>
</feature>